<gene>
    <name evidence="6" type="ORF">HMH01_09445</name>
</gene>
<evidence type="ECO:0000256" key="4">
    <source>
        <dbReference type="SAM" id="SignalP"/>
    </source>
</evidence>
<dbReference type="GO" id="GO:0030288">
    <property type="term" value="C:outer membrane-bounded periplasmic space"/>
    <property type="evidence" value="ECO:0007669"/>
    <property type="project" value="TreeGrafter"/>
</dbReference>
<feature type="chain" id="PRO_5032423704" description="N-acetylmuramoyl-L-alanine amidase" evidence="4">
    <location>
        <begin position="26"/>
        <end position="389"/>
    </location>
</feature>
<dbReference type="GO" id="GO:0008745">
    <property type="term" value="F:N-acetylmuramoyl-L-alanine amidase activity"/>
    <property type="evidence" value="ECO:0007669"/>
    <property type="project" value="UniProtKB-EC"/>
</dbReference>
<comment type="caution">
    <text evidence="6">The sequence shown here is derived from an EMBL/GenBank/DDBJ whole genome shotgun (WGS) entry which is preliminary data.</text>
</comment>
<dbReference type="Gene3D" id="3.40.630.40">
    <property type="entry name" value="Zn-dependent exopeptidases"/>
    <property type="match status" value="1"/>
</dbReference>
<evidence type="ECO:0000313" key="7">
    <source>
        <dbReference type="Proteomes" id="UP000572377"/>
    </source>
</evidence>
<dbReference type="SMART" id="SM00646">
    <property type="entry name" value="Ami_3"/>
    <property type="match status" value="1"/>
</dbReference>
<feature type="domain" description="MurNAc-LAA" evidence="5">
    <location>
        <begin position="219"/>
        <end position="374"/>
    </location>
</feature>
<keyword evidence="7" id="KW-1185">Reference proteome</keyword>
<protein>
    <recommendedName>
        <fullName evidence="2">N-acetylmuramoyl-L-alanine amidase</fullName>
        <ecNumber evidence="2">3.5.1.28</ecNumber>
    </recommendedName>
</protein>
<dbReference type="CDD" id="cd02696">
    <property type="entry name" value="MurNAc-LAA"/>
    <property type="match status" value="1"/>
</dbReference>
<dbReference type="GO" id="GO:0009253">
    <property type="term" value="P:peptidoglycan catabolic process"/>
    <property type="evidence" value="ECO:0007669"/>
    <property type="project" value="InterPro"/>
</dbReference>
<evidence type="ECO:0000256" key="3">
    <source>
        <dbReference type="ARBA" id="ARBA00022801"/>
    </source>
</evidence>
<dbReference type="EMBL" id="JABFBC010000001">
    <property type="protein sequence ID" value="NNU80659.1"/>
    <property type="molecule type" value="Genomic_DNA"/>
</dbReference>
<evidence type="ECO:0000313" key="6">
    <source>
        <dbReference type="EMBL" id="NNU80659.1"/>
    </source>
</evidence>
<reference evidence="6 7" key="1">
    <citation type="submission" date="2020-05" db="EMBL/GenBank/DDBJ databases">
        <title>Gimesia benthica sp. nov., a novel planctomycete isolated from a deep-sea water sample of the Northwest Indian Ocean.</title>
        <authorList>
            <person name="Wang J."/>
            <person name="Ruan C."/>
            <person name="Song L."/>
            <person name="Zhu Y."/>
            <person name="Li A."/>
            <person name="Zheng X."/>
            <person name="Wang L."/>
            <person name="Lu Z."/>
            <person name="Huang Y."/>
            <person name="Du W."/>
            <person name="Zhou Y."/>
            <person name="Huang L."/>
            <person name="Dai X."/>
        </authorList>
    </citation>
    <scope>NUCLEOTIDE SEQUENCE [LARGE SCALE GENOMIC DNA]</scope>
    <source>
        <strain evidence="6 7">YYQ-30</strain>
    </source>
</reference>
<proteinExistence type="predicted"/>
<evidence type="ECO:0000256" key="2">
    <source>
        <dbReference type="ARBA" id="ARBA00011901"/>
    </source>
</evidence>
<dbReference type="Pfam" id="PF01520">
    <property type="entry name" value="Amidase_3"/>
    <property type="match status" value="1"/>
</dbReference>
<dbReference type="RefSeq" id="WP_171324613.1">
    <property type="nucleotide sequence ID" value="NZ_JABFBC010000001.1"/>
</dbReference>
<keyword evidence="4" id="KW-0732">Signal</keyword>
<sequence>MHGMTRRQAGALILGLLGGTATARAEVVLTAVQETRFSGLVLRLDLDAPLPFRAFVLADPPRLVVDVADPELRIAGRLAPAGPGPLRAGRIDARWSRLIAPLERPMTVAEAGIDPGGALRIALERASGAELAAAARLAPGPEVLGRIAPPPPAASSLPRIVIDPGHGGIDPGALRGEIAEKDIALATGLELAAQLERTGRYEVALTRRDDRFVLLDDRVRFARASDAALFLSLHTNTVTAGQASGATLYVSSSEASDSESARRARLENGSDSAAGLRPSEVLDDVARTLMDLESRANGTRSRMAAERLVESLSDATGVIRSRPLRAADFQVLRAPEMPSALIELGFLSDAGDRADMVSPAWQRRFSAAIVTGIDEWMTADRAFLALMQR</sequence>
<dbReference type="InterPro" id="IPR002508">
    <property type="entry name" value="MurNAc-LAA_cat"/>
</dbReference>
<dbReference type="AlphaFoldDB" id="A0A849L2Y5"/>
<dbReference type="PANTHER" id="PTHR30404">
    <property type="entry name" value="N-ACETYLMURAMOYL-L-ALANINE AMIDASE"/>
    <property type="match status" value="1"/>
</dbReference>
<accession>A0A849L2Y5</accession>
<dbReference type="PANTHER" id="PTHR30404:SF0">
    <property type="entry name" value="N-ACETYLMURAMOYL-L-ALANINE AMIDASE AMIC"/>
    <property type="match status" value="1"/>
</dbReference>
<dbReference type="EC" id="3.5.1.28" evidence="2"/>
<name>A0A849L2Y5_9RHOB</name>
<feature type="signal peptide" evidence="4">
    <location>
        <begin position="1"/>
        <end position="25"/>
    </location>
</feature>
<comment type="catalytic activity">
    <reaction evidence="1">
        <text>Hydrolyzes the link between N-acetylmuramoyl residues and L-amino acid residues in certain cell-wall glycopeptides.</text>
        <dbReference type="EC" id="3.5.1.28"/>
    </reaction>
</comment>
<evidence type="ECO:0000256" key="1">
    <source>
        <dbReference type="ARBA" id="ARBA00001561"/>
    </source>
</evidence>
<dbReference type="Proteomes" id="UP000572377">
    <property type="component" value="Unassembled WGS sequence"/>
</dbReference>
<dbReference type="SUPFAM" id="SSF53187">
    <property type="entry name" value="Zn-dependent exopeptidases"/>
    <property type="match status" value="1"/>
</dbReference>
<evidence type="ECO:0000259" key="5">
    <source>
        <dbReference type="SMART" id="SM00646"/>
    </source>
</evidence>
<organism evidence="6 7">
    <name type="scientific">Halovulum dunhuangense</name>
    <dbReference type="NCBI Taxonomy" id="1505036"/>
    <lineage>
        <taxon>Bacteria</taxon>
        <taxon>Pseudomonadati</taxon>
        <taxon>Pseudomonadota</taxon>
        <taxon>Alphaproteobacteria</taxon>
        <taxon>Rhodobacterales</taxon>
        <taxon>Paracoccaceae</taxon>
        <taxon>Halovulum</taxon>
    </lineage>
</organism>
<keyword evidence="3" id="KW-0378">Hydrolase</keyword>
<dbReference type="InterPro" id="IPR050695">
    <property type="entry name" value="N-acetylmuramoyl_amidase_3"/>
</dbReference>